<dbReference type="OrthoDB" id="6104623at2759"/>
<dbReference type="InterPro" id="IPR051275">
    <property type="entry name" value="Cell_adhesion_signaling"/>
</dbReference>
<dbReference type="GO" id="GO:0050839">
    <property type="term" value="F:cell adhesion molecule binding"/>
    <property type="evidence" value="ECO:0007669"/>
    <property type="project" value="TreeGrafter"/>
</dbReference>
<dbReference type="Proteomes" id="UP000230750">
    <property type="component" value="Unassembled WGS sequence"/>
</dbReference>
<gene>
    <name evidence="7" type="ORF">BSL78_12713</name>
</gene>
<evidence type="ECO:0000256" key="1">
    <source>
        <dbReference type="ARBA" id="ARBA00004479"/>
    </source>
</evidence>
<evidence type="ECO:0000256" key="4">
    <source>
        <dbReference type="ARBA" id="ARBA00023180"/>
    </source>
</evidence>
<keyword evidence="4" id="KW-0325">Glycoprotein</keyword>
<dbReference type="PROSITE" id="PS50835">
    <property type="entry name" value="IG_LIKE"/>
    <property type="match status" value="2"/>
</dbReference>
<feature type="non-terminal residue" evidence="7">
    <location>
        <position position="1"/>
    </location>
</feature>
<dbReference type="GO" id="GO:0005886">
    <property type="term" value="C:plasma membrane"/>
    <property type="evidence" value="ECO:0007669"/>
    <property type="project" value="TreeGrafter"/>
</dbReference>
<evidence type="ECO:0000313" key="7">
    <source>
        <dbReference type="EMBL" id="PIK50389.1"/>
    </source>
</evidence>
<organism evidence="7 8">
    <name type="scientific">Stichopus japonicus</name>
    <name type="common">Sea cucumber</name>
    <dbReference type="NCBI Taxonomy" id="307972"/>
    <lineage>
        <taxon>Eukaryota</taxon>
        <taxon>Metazoa</taxon>
        <taxon>Echinodermata</taxon>
        <taxon>Eleutherozoa</taxon>
        <taxon>Echinozoa</taxon>
        <taxon>Holothuroidea</taxon>
        <taxon>Aspidochirotacea</taxon>
        <taxon>Aspidochirotida</taxon>
        <taxon>Stichopodidae</taxon>
        <taxon>Apostichopus</taxon>
    </lineage>
</organism>
<dbReference type="SUPFAM" id="SSF48726">
    <property type="entry name" value="Immunoglobulin"/>
    <property type="match status" value="2"/>
</dbReference>
<dbReference type="InterPro" id="IPR003599">
    <property type="entry name" value="Ig_sub"/>
</dbReference>
<feature type="domain" description="Ig-like" evidence="6">
    <location>
        <begin position="33"/>
        <end position="142"/>
    </location>
</feature>
<comment type="subcellular location">
    <subcellularLocation>
        <location evidence="1">Membrane</location>
        <topology evidence="1">Single-pass type I membrane protein</topology>
    </subcellularLocation>
</comment>
<evidence type="ECO:0000256" key="2">
    <source>
        <dbReference type="ARBA" id="ARBA00023136"/>
    </source>
</evidence>
<evidence type="ECO:0000259" key="6">
    <source>
        <dbReference type="PROSITE" id="PS50835"/>
    </source>
</evidence>
<dbReference type="SMART" id="SM00409">
    <property type="entry name" value="IG"/>
    <property type="match status" value="1"/>
</dbReference>
<dbReference type="Gene3D" id="2.60.40.10">
    <property type="entry name" value="Immunoglobulins"/>
    <property type="match status" value="2"/>
</dbReference>
<dbReference type="PANTHER" id="PTHR11640">
    <property type="entry name" value="NEPHRIN"/>
    <property type="match status" value="1"/>
</dbReference>
<proteinExistence type="predicted"/>
<dbReference type="InterPro" id="IPR007110">
    <property type="entry name" value="Ig-like_dom"/>
</dbReference>
<dbReference type="Pfam" id="PF13927">
    <property type="entry name" value="Ig_3"/>
    <property type="match status" value="1"/>
</dbReference>
<evidence type="ECO:0000313" key="8">
    <source>
        <dbReference type="Proteomes" id="UP000230750"/>
    </source>
</evidence>
<accession>A0A2G8KQW2</accession>
<feature type="domain" description="Ig-like" evidence="6">
    <location>
        <begin position="165"/>
        <end position="250"/>
    </location>
</feature>
<keyword evidence="2" id="KW-0472">Membrane</keyword>
<dbReference type="GO" id="GO:0098609">
    <property type="term" value="P:cell-cell adhesion"/>
    <property type="evidence" value="ECO:0007669"/>
    <property type="project" value="TreeGrafter"/>
</dbReference>
<dbReference type="CDD" id="cd00096">
    <property type="entry name" value="Ig"/>
    <property type="match status" value="1"/>
</dbReference>
<dbReference type="InterPro" id="IPR036179">
    <property type="entry name" value="Ig-like_dom_sf"/>
</dbReference>
<protein>
    <recommendedName>
        <fullName evidence="6">Ig-like domain-containing protein</fullName>
    </recommendedName>
</protein>
<sequence length="266" mass="29750">SFVFLSYKKLRIVTADWKMKIYCIFMIFACVLPKSSAYHISDSEAGRTTASTLVKEGLPAEIFCMVEGTGDYFWRKGESFHKSTLVASFTGDNANKDNEPYVVTVNGTLIIRNVTLEDEGKYFCRVTSVENECHGEVEVFVQASLRNFVLDIDACDNESSCLLYISPSQPISLTCTAYNAPPLMTLKWFNGSKEITEGIQQNEILPLNGNSRYITSTVAAVYGHPAFLTCQAVDPKRSNDDVRFVHAQVKMTAMANRKQPKENTNQ</sequence>
<evidence type="ECO:0000256" key="3">
    <source>
        <dbReference type="ARBA" id="ARBA00023157"/>
    </source>
</evidence>
<dbReference type="GO" id="GO:0005911">
    <property type="term" value="C:cell-cell junction"/>
    <property type="evidence" value="ECO:0007669"/>
    <property type="project" value="TreeGrafter"/>
</dbReference>
<dbReference type="InterPro" id="IPR013783">
    <property type="entry name" value="Ig-like_fold"/>
</dbReference>
<reference evidence="7 8" key="1">
    <citation type="journal article" date="2017" name="PLoS Biol.">
        <title>The sea cucumber genome provides insights into morphological evolution and visceral regeneration.</title>
        <authorList>
            <person name="Zhang X."/>
            <person name="Sun L."/>
            <person name="Yuan J."/>
            <person name="Sun Y."/>
            <person name="Gao Y."/>
            <person name="Zhang L."/>
            <person name="Li S."/>
            <person name="Dai H."/>
            <person name="Hamel J.F."/>
            <person name="Liu C."/>
            <person name="Yu Y."/>
            <person name="Liu S."/>
            <person name="Lin W."/>
            <person name="Guo K."/>
            <person name="Jin S."/>
            <person name="Xu P."/>
            <person name="Storey K.B."/>
            <person name="Huan P."/>
            <person name="Zhang T."/>
            <person name="Zhou Y."/>
            <person name="Zhang J."/>
            <person name="Lin C."/>
            <person name="Li X."/>
            <person name="Xing L."/>
            <person name="Huo D."/>
            <person name="Sun M."/>
            <person name="Wang L."/>
            <person name="Mercier A."/>
            <person name="Li F."/>
            <person name="Yang H."/>
            <person name="Xiang J."/>
        </authorList>
    </citation>
    <scope>NUCLEOTIDE SEQUENCE [LARGE SCALE GENOMIC DNA]</scope>
    <source>
        <strain evidence="7">Shaxun</strain>
        <tissue evidence="7">Muscle</tissue>
    </source>
</reference>
<keyword evidence="5" id="KW-0393">Immunoglobulin domain</keyword>
<comment type="caution">
    <text evidence="7">The sequence shown here is derived from an EMBL/GenBank/DDBJ whole genome shotgun (WGS) entry which is preliminary data.</text>
</comment>
<keyword evidence="8" id="KW-1185">Reference proteome</keyword>
<name>A0A2G8KQW2_STIJA</name>
<dbReference type="EMBL" id="MRZV01000420">
    <property type="protein sequence ID" value="PIK50389.1"/>
    <property type="molecule type" value="Genomic_DNA"/>
</dbReference>
<dbReference type="PANTHER" id="PTHR11640:SF31">
    <property type="entry name" value="IRREGULAR CHIASM C-ROUGHEST PROTEIN-RELATED"/>
    <property type="match status" value="1"/>
</dbReference>
<evidence type="ECO:0000256" key="5">
    <source>
        <dbReference type="ARBA" id="ARBA00023319"/>
    </source>
</evidence>
<keyword evidence="3" id="KW-1015">Disulfide bond</keyword>
<dbReference type="AlphaFoldDB" id="A0A2G8KQW2"/>